<keyword evidence="7 13" id="KW-0675">Receptor</keyword>
<evidence type="ECO:0000256" key="10">
    <source>
        <dbReference type="ARBA" id="ARBA00023303"/>
    </source>
</evidence>
<accession>A0AAW1B036</accession>
<dbReference type="SMART" id="SM00918">
    <property type="entry name" value="Lig_chan-Glu_bd"/>
    <property type="match status" value="1"/>
</dbReference>
<evidence type="ECO:0000256" key="8">
    <source>
        <dbReference type="ARBA" id="ARBA00023180"/>
    </source>
</evidence>
<dbReference type="InterPro" id="IPR019594">
    <property type="entry name" value="Glu/Gly-bd"/>
</dbReference>
<reference evidence="13 14" key="1">
    <citation type="journal article" date="2024" name="Proc. Natl. Acad. Sci. U.S.A.">
        <title>The genetic regulatory architecture and epigenomic basis for age-related changes in rattlesnake venom.</title>
        <authorList>
            <person name="Hogan M.P."/>
            <person name="Holding M.L."/>
            <person name="Nystrom G.S."/>
            <person name="Colston T.J."/>
            <person name="Bartlett D.A."/>
            <person name="Mason A.J."/>
            <person name="Ellsworth S.A."/>
            <person name="Rautsaw R.M."/>
            <person name="Lawrence K.C."/>
            <person name="Strickland J.L."/>
            <person name="He B."/>
            <person name="Fraser P."/>
            <person name="Margres M.J."/>
            <person name="Gilbert D.M."/>
            <person name="Gibbs H.L."/>
            <person name="Parkinson C.L."/>
            <person name="Rokyta D.R."/>
        </authorList>
    </citation>
    <scope>NUCLEOTIDE SEQUENCE [LARGE SCALE GENOMIC DNA]</scope>
    <source>
        <strain evidence="13">DRR0105</strain>
    </source>
</reference>
<evidence type="ECO:0000256" key="5">
    <source>
        <dbReference type="ARBA" id="ARBA00023065"/>
    </source>
</evidence>
<evidence type="ECO:0000256" key="4">
    <source>
        <dbReference type="ARBA" id="ARBA00022989"/>
    </source>
</evidence>
<dbReference type="Gene3D" id="3.40.190.10">
    <property type="entry name" value="Periplasmic binding protein-like II"/>
    <property type="match status" value="1"/>
</dbReference>
<sequence>MRDGEMEGGEGEMGGREGDRGSEKERKGKRERKRMEKERGREEEGEREREGEREKKREQEIRKEGGREREREKKIGHWHVTKGLSMDNQIFSTNVSESLFNTTLLVTTILENPYLMLKGNHQELEGNDRYEGFCVDMLKELADILHFNYKIHLVGDGVYGVPETNGTWTGMVGELIARGSVSAKESTSVL</sequence>
<protein>
    <submittedName>
        <fullName evidence="13">Glutamate receptor ionotropic kainate 4</fullName>
    </submittedName>
</protein>
<dbReference type="FunFam" id="3.40.190.10:FF:000210">
    <property type="entry name" value="Glutamate receptor ionotropic, kainate 1"/>
    <property type="match status" value="1"/>
</dbReference>
<keyword evidence="5" id="KW-0406">Ion transport</keyword>
<feature type="region of interest" description="Disordered" evidence="11">
    <location>
        <begin position="1"/>
        <end position="74"/>
    </location>
</feature>
<evidence type="ECO:0000259" key="12">
    <source>
        <dbReference type="SMART" id="SM00918"/>
    </source>
</evidence>
<keyword evidence="14" id="KW-1185">Reference proteome</keyword>
<evidence type="ECO:0000313" key="14">
    <source>
        <dbReference type="Proteomes" id="UP001474421"/>
    </source>
</evidence>
<name>A0AAW1B036_CROAD</name>
<proteinExistence type="predicted"/>
<keyword evidence="2" id="KW-0813">Transport</keyword>
<evidence type="ECO:0000256" key="6">
    <source>
        <dbReference type="ARBA" id="ARBA00023136"/>
    </source>
</evidence>
<gene>
    <name evidence="13" type="ORF">NXF25_014362</name>
</gene>
<dbReference type="Proteomes" id="UP001474421">
    <property type="component" value="Unassembled WGS sequence"/>
</dbReference>
<evidence type="ECO:0000313" key="13">
    <source>
        <dbReference type="EMBL" id="KAK9395016.1"/>
    </source>
</evidence>
<dbReference type="SUPFAM" id="SSF53850">
    <property type="entry name" value="Periplasmic binding protein-like II"/>
    <property type="match status" value="1"/>
</dbReference>
<feature type="compositionally biased region" description="Acidic residues" evidence="11">
    <location>
        <begin position="1"/>
        <end position="10"/>
    </location>
</feature>
<dbReference type="AlphaFoldDB" id="A0AAW1B036"/>
<evidence type="ECO:0000256" key="3">
    <source>
        <dbReference type="ARBA" id="ARBA00022692"/>
    </source>
</evidence>
<evidence type="ECO:0000256" key="11">
    <source>
        <dbReference type="SAM" id="MobiDB-lite"/>
    </source>
</evidence>
<dbReference type="GO" id="GO:0015276">
    <property type="term" value="F:ligand-gated monoatomic ion channel activity"/>
    <property type="evidence" value="ECO:0007669"/>
    <property type="project" value="InterPro"/>
</dbReference>
<dbReference type="Pfam" id="PF10613">
    <property type="entry name" value="Lig_chan-Glu_bd"/>
    <property type="match status" value="1"/>
</dbReference>
<dbReference type="GO" id="GO:0016020">
    <property type="term" value="C:membrane"/>
    <property type="evidence" value="ECO:0007669"/>
    <property type="project" value="UniProtKB-SubCell"/>
</dbReference>
<dbReference type="EMBL" id="JAOTOJ010000010">
    <property type="protein sequence ID" value="KAK9395016.1"/>
    <property type="molecule type" value="Genomic_DNA"/>
</dbReference>
<comment type="subcellular location">
    <subcellularLocation>
        <location evidence="1">Membrane</location>
        <topology evidence="1">Multi-pass membrane protein</topology>
    </subcellularLocation>
</comment>
<keyword evidence="6" id="KW-0472">Membrane</keyword>
<keyword evidence="9" id="KW-1071">Ligand-gated ion channel</keyword>
<comment type="caution">
    <text evidence="13">The sequence shown here is derived from an EMBL/GenBank/DDBJ whole genome shotgun (WGS) entry which is preliminary data.</text>
</comment>
<evidence type="ECO:0000256" key="7">
    <source>
        <dbReference type="ARBA" id="ARBA00023170"/>
    </source>
</evidence>
<organism evidence="13 14">
    <name type="scientific">Crotalus adamanteus</name>
    <name type="common">Eastern diamondback rattlesnake</name>
    <dbReference type="NCBI Taxonomy" id="8729"/>
    <lineage>
        <taxon>Eukaryota</taxon>
        <taxon>Metazoa</taxon>
        <taxon>Chordata</taxon>
        <taxon>Craniata</taxon>
        <taxon>Vertebrata</taxon>
        <taxon>Euteleostomi</taxon>
        <taxon>Lepidosauria</taxon>
        <taxon>Squamata</taxon>
        <taxon>Bifurcata</taxon>
        <taxon>Unidentata</taxon>
        <taxon>Episquamata</taxon>
        <taxon>Toxicofera</taxon>
        <taxon>Serpentes</taxon>
        <taxon>Colubroidea</taxon>
        <taxon>Viperidae</taxon>
        <taxon>Crotalinae</taxon>
        <taxon>Crotalus</taxon>
    </lineage>
</organism>
<feature type="domain" description="Ionotropic glutamate receptor L-glutamate and glycine-binding" evidence="12">
    <location>
        <begin position="113"/>
        <end position="177"/>
    </location>
</feature>
<evidence type="ECO:0000256" key="9">
    <source>
        <dbReference type="ARBA" id="ARBA00023286"/>
    </source>
</evidence>
<keyword evidence="10" id="KW-0407">Ion channel</keyword>
<evidence type="ECO:0000256" key="1">
    <source>
        <dbReference type="ARBA" id="ARBA00004141"/>
    </source>
</evidence>
<feature type="compositionally biased region" description="Basic and acidic residues" evidence="11">
    <location>
        <begin position="13"/>
        <end position="74"/>
    </location>
</feature>
<keyword evidence="4" id="KW-1133">Transmembrane helix</keyword>
<evidence type="ECO:0000256" key="2">
    <source>
        <dbReference type="ARBA" id="ARBA00022448"/>
    </source>
</evidence>
<keyword evidence="8" id="KW-0325">Glycoprotein</keyword>
<keyword evidence="3" id="KW-0812">Transmembrane</keyword>